<dbReference type="InterPro" id="IPR036812">
    <property type="entry name" value="NAD(P)_OxRdtase_dom_sf"/>
</dbReference>
<dbReference type="Gene3D" id="3.20.20.100">
    <property type="entry name" value="NADP-dependent oxidoreductase domain"/>
    <property type="match status" value="1"/>
</dbReference>
<dbReference type="SUPFAM" id="SSF51430">
    <property type="entry name" value="NAD(P)-linked oxidoreductase"/>
    <property type="match status" value="1"/>
</dbReference>
<evidence type="ECO:0000259" key="2">
    <source>
        <dbReference type="Pfam" id="PF00248"/>
    </source>
</evidence>
<feature type="domain" description="NADP-dependent oxidoreductase" evidence="2">
    <location>
        <begin position="15"/>
        <end position="341"/>
    </location>
</feature>
<dbReference type="EMBL" id="VAFM01000001">
    <property type="protein sequence ID" value="TKW61738.1"/>
    <property type="molecule type" value="Genomic_DNA"/>
</dbReference>
<dbReference type="PANTHER" id="PTHR43364:SF4">
    <property type="entry name" value="NAD(P)-LINKED OXIDOREDUCTASE SUPERFAMILY PROTEIN"/>
    <property type="match status" value="1"/>
</dbReference>
<reference evidence="3 4" key="1">
    <citation type="journal article" date="2017" name="Nat. Commun.">
        <title>In situ click chemistry generation of cyclooxygenase-2 inhibitors.</title>
        <authorList>
            <person name="Bhardwaj A."/>
            <person name="Kaur J."/>
            <person name="Wuest M."/>
            <person name="Wuest F."/>
        </authorList>
    </citation>
    <scope>NUCLEOTIDE SEQUENCE [LARGE SCALE GENOMIC DNA]</scope>
    <source>
        <strain evidence="3">S2_018_000_R2_106</strain>
    </source>
</reference>
<dbReference type="PANTHER" id="PTHR43364">
    <property type="entry name" value="NADH-SPECIFIC METHYLGLYOXAL REDUCTASE-RELATED"/>
    <property type="match status" value="1"/>
</dbReference>
<proteinExistence type="predicted"/>
<protein>
    <submittedName>
        <fullName evidence="3">Aldo/keto reductase</fullName>
    </submittedName>
</protein>
<dbReference type="InterPro" id="IPR050523">
    <property type="entry name" value="AKR_Detox_Biosynth"/>
</dbReference>
<gene>
    <name evidence="3" type="ORF">DI628_03695</name>
</gene>
<dbReference type="Proteomes" id="UP000320948">
    <property type="component" value="Unassembled WGS sequence"/>
</dbReference>
<keyword evidence="1" id="KW-0560">Oxidoreductase</keyword>
<dbReference type="InterPro" id="IPR023210">
    <property type="entry name" value="NADP_OxRdtase_dom"/>
</dbReference>
<evidence type="ECO:0000256" key="1">
    <source>
        <dbReference type="ARBA" id="ARBA00023002"/>
    </source>
</evidence>
<dbReference type="GO" id="GO:0016491">
    <property type="term" value="F:oxidoreductase activity"/>
    <property type="evidence" value="ECO:0007669"/>
    <property type="project" value="UniProtKB-KW"/>
</dbReference>
<dbReference type="CDD" id="cd19094">
    <property type="entry name" value="AKR_Tas-like"/>
    <property type="match status" value="1"/>
</dbReference>
<evidence type="ECO:0000313" key="3">
    <source>
        <dbReference type="EMBL" id="TKW61738.1"/>
    </source>
</evidence>
<sequence length="349" mass="38784">MRTRRLGNTDLMVTEICLGTMTWGSSQNTEADAHAQMDYAFGEGVTFWDTAELYPVNPTCAETYTLTEQYIGKWLRKTGKRSDIILASKVAGAGRPHIREGRPFTKQSITEALDGSLTRLNTDYLDLYQLHWPNRGSYHFGQNWNYMPSSSSTGLIVDDMLDTLEALGDAVKAGKIRHFGLSNESAWGTMEYLKLADKHGLPKPVSIQNEYSLMYQLHNLDMAEVSVREGVSLLPYSPLAAGWLTGKYYGGARPAGTRFVHESYSSSQRLTPQAQKAADAYVDVARKHGLDPAQMAIAWTLTKPFVASTIIGATTVEQLKADIDARNVVLSDDVLADLMAVRRDWPMPY</sequence>
<dbReference type="AlphaFoldDB" id="A0A6N4RF44"/>
<name>A0A6N4RF44_BLAVI</name>
<accession>A0A6N4RF44</accession>
<dbReference type="Pfam" id="PF00248">
    <property type="entry name" value="Aldo_ket_red"/>
    <property type="match status" value="1"/>
</dbReference>
<evidence type="ECO:0000313" key="4">
    <source>
        <dbReference type="Proteomes" id="UP000320948"/>
    </source>
</evidence>
<organism evidence="3 4">
    <name type="scientific">Blastochloris viridis</name>
    <name type="common">Rhodopseudomonas viridis</name>
    <dbReference type="NCBI Taxonomy" id="1079"/>
    <lineage>
        <taxon>Bacteria</taxon>
        <taxon>Pseudomonadati</taxon>
        <taxon>Pseudomonadota</taxon>
        <taxon>Alphaproteobacteria</taxon>
        <taxon>Hyphomicrobiales</taxon>
        <taxon>Blastochloridaceae</taxon>
        <taxon>Blastochloris</taxon>
    </lineage>
</organism>
<comment type="caution">
    <text evidence="3">The sequence shown here is derived from an EMBL/GenBank/DDBJ whole genome shotgun (WGS) entry which is preliminary data.</text>
</comment>